<dbReference type="RefSeq" id="WP_160631648.1">
    <property type="nucleotide sequence ID" value="NZ_WWNE01000003.1"/>
</dbReference>
<comment type="caution">
    <text evidence="3">The sequence shown here is derived from an EMBL/GenBank/DDBJ whole genome shotgun (WGS) entry which is preliminary data.</text>
</comment>
<feature type="domain" description="HPt" evidence="2">
    <location>
        <begin position="11"/>
        <end position="109"/>
    </location>
</feature>
<keyword evidence="4" id="KW-1185">Reference proteome</keyword>
<dbReference type="GO" id="GO:0000160">
    <property type="term" value="P:phosphorelay signal transduction system"/>
    <property type="evidence" value="ECO:0007669"/>
    <property type="project" value="InterPro"/>
</dbReference>
<dbReference type="InterPro" id="IPR008207">
    <property type="entry name" value="Sig_transdc_His_kin_Hpt_dom"/>
</dbReference>
<dbReference type="Pfam" id="PF01627">
    <property type="entry name" value="Hpt"/>
    <property type="match status" value="1"/>
</dbReference>
<reference evidence="3 4" key="1">
    <citation type="submission" date="2019-12" db="EMBL/GenBank/DDBJ databases">
        <authorList>
            <person name="Zhao J."/>
        </authorList>
    </citation>
    <scope>NUCLEOTIDE SEQUENCE [LARGE SCALE GENOMIC DNA]</scope>
    <source>
        <strain evidence="3 4">S-15</strain>
    </source>
</reference>
<evidence type="ECO:0000313" key="4">
    <source>
        <dbReference type="Proteomes" id="UP000470771"/>
    </source>
</evidence>
<dbReference type="InterPro" id="IPR036641">
    <property type="entry name" value="HPT_dom_sf"/>
</dbReference>
<keyword evidence="1" id="KW-0597">Phosphoprotein</keyword>
<name>A0A6N9NGP6_9FLAO</name>
<dbReference type="SUPFAM" id="SSF47226">
    <property type="entry name" value="Histidine-containing phosphotransfer domain, HPT domain"/>
    <property type="match status" value="1"/>
</dbReference>
<dbReference type="Gene3D" id="1.20.120.160">
    <property type="entry name" value="HPT domain"/>
    <property type="match status" value="1"/>
</dbReference>
<protein>
    <recommendedName>
        <fullName evidence="2">HPt domain-containing protein</fullName>
    </recommendedName>
</protein>
<proteinExistence type="predicted"/>
<accession>A0A6N9NGP6</accession>
<feature type="modified residue" description="Phosphohistidine" evidence="1">
    <location>
        <position position="50"/>
    </location>
</feature>
<sequence>MKFLIPPSHISIEVYQKLLPLFLDEIVADFKQLKSSYMENNWEEVKRLSHKINGVASSYGAFEIQKEAAYIENSSKKDVELNKKAVLSLECAIERLNNYIQTEFKQLYS</sequence>
<dbReference type="GO" id="GO:0004672">
    <property type="term" value="F:protein kinase activity"/>
    <property type="evidence" value="ECO:0007669"/>
    <property type="project" value="UniProtKB-ARBA"/>
</dbReference>
<dbReference type="EMBL" id="WWNE01000003">
    <property type="protein sequence ID" value="NBG64984.1"/>
    <property type="molecule type" value="Genomic_DNA"/>
</dbReference>
<gene>
    <name evidence="3" type="ORF">GQN54_02570</name>
</gene>
<evidence type="ECO:0000259" key="2">
    <source>
        <dbReference type="PROSITE" id="PS50894"/>
    </source>
</evidence>
<dbReference type="AlphaFoldDB" id="A0A6N9NGP6"/>
<dbReference type="PROSITE" id="PS50894">
    <property type="entry name" value="HPT"/>
    <property type="match status" value="1"/>
</dbReference>
<evidence type="ECO:0000313" key="3">
    <source>
        <dbReference type="EMBL" id="NBG64984.1"/>
    </source>
</evidence>
<evidence type="ECO:0000256" key="1">
    <source>
        <dbReference type="PROSITE-ProRule" id="PRU00110"/>
    </source>
</evidence>
<organism evidence="3 4">
    <name type="scientific">Acidiluteibacter ferrifornacis</name>
    <dbReference type="NCBI Taxonomy" id="2692424"/>
    <lineage>
        <taxon>Bacteria</taxon>
        <taxon>Pseudomonadati</taxon>
        <taxon>Bacteroidota</taxon>
        <taxon>Flavobacteriia</taxon>
        <taxon>Flavobacteriales</taxon>
        <taxon>Cryomorphaceae</taxon>
        <taxon>Acidiluteibacter</taxon>
    </lineage>
</organism>
<dbReference type="Proteomes" id="UP000470771">
    <property type="component" value="Unassembled WGS sequence"/>
</dbReference>